<dbReference type="InterPro" id="IPR036909">
    <property type="entry name" value="Cyt_c-like_dom_sf"/>
</dbReference>
<evidence type="ECO:0000256" key="6">
    <source>
        <dbReference type="ARBA" id="ARBA00022737"/>
    </source>
</evidence>
<keyword evidence="7 9" id="KW-0408">Iron</keyword>
<name>A0ABN8W5E3_9PROT</name>
<dbReference type="InterPro" id="IPR009056">
    <property type="entry name" value="Cyt_c-like_dom"/>
</dbReference>
<protein>
    <submittedName>
        <fullName evidence="12">Contains C-terminal cytochrome c domain (TsdA) (PUBMED:32457501)</fullName>
    </submittedName>
</protein>
<dbReference type="PROSITE" id="PS51007">
    <property type="entry name" value="CYTC"/>
    <property type="match status" value="3"/>
</dbReference>
<evidence type="ECO:0000256" key="4">
    <source>
        <dbReference type="ARBA" id="ARBA00022723"/>
    </source>
</evidence>
<dbReference type="InterPro" id="IPR014353">
    <property type="entry name" value="Membr-bd_ADH_cyt_c"/>
</dbReference>
<dbReference type="Gene3D" id="1.10.760.10">
    <property type="entry name" value="Cytochrome c-like domain"/>
    <property type="match status" value="3"/>
</dbReference>
<keyword evidence="3 9" id="KW-0349">Heme</keyword>
<keyword evidence="2" id="KW-1003">Cell membrane</keyword>
<feature type="signal peptide" evidence="10">
    <location>
        <begin position="1"/>
        <end position="18"/>
    </location>
</feature>
<evidence type="ECO:0000256" key="8">
    <source>
        <dbReference type="ARBA" id="ARBA00023136"/>
    </source>
</evidence>
<keyword evidence="5 10" id="KW-0732">Signal</keyword>
<evidence type="ECO:0000313" key="12">
    <source>
        <dbReference type="EMBL" id="CAI3935466.1"/>
    </source>
</evidence>
<evidence type="ECO:0000256" key="3">
    <source>
        <dbReference type="ARBA" id="ARBA00022617"/>
    </source>
</evidence>
<reference evidence="12" key="1">
    <citation type="submission" date="2022-10" db="EMBL/GenBank/DDBJ databases">
        <authorList>
            <person name="Botero Cardona J."/>
        </authorList>
    </citation>
    <scope>NUCLEOTIDE SEQUENCE</scope>
    <source>
        <strain evidence="12">R-83534</strain>
    </source>
</reference>
<organism evidence="12 13">
    <name type="scientific">Commensalibacter papalotli</name>
    <name type="common">ex Botero et al. 2024</name>
    <dbReference type="NCBI Taxonomy" id="2972766"/>
    <lineage>
        <taxon>Bacteria</taxon>
        <taxon>Pseudomonadati</taxon>
        <taxon>Pseudomonadota</taxon>
        <taxon>Alphaproteobacteria</taxon>
        <taxon>Acetobacterales</taxon>
        <taxon>Acetobacteraceae</taxon>
    </lineage>
</organism>
<proteinExistence type="predicted"/>
<feature type="chain" id="PRO_5045311673" evidence="10">
    <location>
        <begin position="19"/>
        <end position="403"/>
    </location>
</feature>
<evidence type="ECO:0000256" key="9">
    <source>
        <dbReference type="PROSITE-ProRule" id="PRU00433"/>
    </source>
</evidence>
<feature type="domain" description="Cytochrome c" evidence="11">
    <location>
        <begin position="292"/>
        <end position="381"/>
    </location>
</feature>
<comment type="caution">
    <text evidence="12">The sequence shown here is derived from an EMBL/GenBank/DDBJ whole genome shotgun (WGS) entry which is preliminary data.</text>
</comment>
<comment type="subcellular location">
    <subcellularLocation>
        <location evidence="1">Cell membrane</location>
    </subcellularLocation>
</comment>
<dbReference type="Pfam" id="PF00034">
    <property type="entry name" value="Cytochrom_C"/>
    <property type="match status" value="2"/>
</dbReference>
<dbReference type="InterPro" id="IPR051459">
    <property type="entry name" value="Cytochrome_c-type_DH"/>
</dbReference>
<dbReference type="RefSeq" id="WP_282023559.1">
    <property type="nucleotide sequence ID" value="NZ_CAMXCH010000001.1"/>
</dbReference>
<evidence type="ECO:0000259" key="11">
    <source>
        <dbReference type="PROSITE" id="PS51007"/>
    </source>
</evidence>
<evidence type="ECO:0000256" key="2">
    <source>
        <dbReference type="ARBA" id="ARBA00022475"/>
    </source>
</evidence>
<evidence type="ECO:0000256" key="1">
    <source>
        <dbReference type="ARBA" id="ARBA00004236"/>
    </source>
</evidence>
<keyword evidence="4 9" id="KW-0479">Metal-binding</keyword>
<keyword evidence="8" id="KW-0472">Membrane</keyword>
<accession>A0ABN8W5E3</accession>
<sequence>MKRLSFLFLMALPSIAHANPTMSQGEYIFRASDCAACHTAPNGKELAGGVRFPTPLGYIYSTNITPDKKYGIGDWSYNDFVRAVRKGVSKDGRHLYPAMPFPSYVKLSDEDMRALYDYLMQDVKPQEVTNRPSDISWPLSIRWPIGAWNRMYTETKRFQPRQDKSEQWNRGAYLVQGPGHCGTCHTPRGFGMQEKSFDEQKGSYLSGAQLAGWYAPSIRNTGFSKEETIDLLKKGRSKNKAIAGPMDEVVSESTQYLSDKDLDAIATYLADMDDHKSSATSGAKKTISILQTEYNNGEFMYKRYCSTCHGTDGKGNDHVIPPLQGNLTVNSEDPLTLIRIVLEGGETPVTHNNLPYKMPGYQWVLTDKDTADVLNYIRTNWGNHAELITPEEIKSTKETIKKN</sequence>
<evidence type="ECO:0000256" key="7">
    <source>
        <dbReference type="ARBA" id="ARBA00023004"/>
    </source>
</evidence>
<dbReference type="PANTHER" id="PTHR35008:SF8">
    <property type="entry name" value="ALCOHOL DEHYDROGENASE CYTOCHROME C SUBUNIT"/>
    <property type="match status" value="1"/>
</dbReference>
<dbReference type="PIRSF" id="PIRSF000018">
    <property type="entry name" value="Mb_ADH_cyt_c"/>
    <property type="match status" value="1"/>
</dbReference>
<dbReference type="Proteomes" id="UP001154272">
    <property type="component" value="Unassembled WGS sequence"/>
</dbReference>
<keyword evidence="6" id="KW-0677">Repeat</keyword>
<feature type="domain" description="Cytochrome c" evidence="11">
    <location>
        <begin position="166"/>
        <end position="273"/>
    </location>
</feature>
<dbReference type="EMBL" id="CAMXCH010000001">
    <property type="protein sequence ID" value="CAI3935466.1"/>
    <property type="molecule type" value="Genomic_DNA"/>
</dbReference>
<evidence type="ECO:0000256" key="10">
    <source>
        <dbReference type="SAM" id="SignalP"/>
    </source>
</evidence>
<dbReference type="SUPFAM" id="SSF46626">
    <property type="entry name" value="Cytochrome c"/>
    <property type="match status" value="3"/>
</dbReference>
<keyword evidence="13" id="KW-1185">Reference proteome</keyword>
<dbReference type="PANTHER" id="PTHR35008">
    <property type="entry name" value="BLL4482 PROTEIN-RELATED"/>
    <property type="match status" value="1"/>
</dbReference>
<evidence type="ECO:0000256" key="5">
    <source>
        <dbReference type="ARBA" id="ARBA00022729"/>
    </source>
</evidence>
<evidence type="ECO:0000313" key="13">
    <source>
        <dbReference type="Proteomes" id="UP001154272"/>
    </source>
</evidence>
<feature type="domain" description="Cytochrome c" evidence="11">
    <location>
        <begin position="20"/>
        <end position="123"/>
    </location>
</feature>
<gene>
    <name evidence="12" type="ORF">R83534S58_LOCUS799</name>
</gene>